<gene>
    <name evidence="2" type="ORF">KGQ19_12040</name>
</gene>
<dbReference type="Gene3D" id="3.30.565.10">
    <property type="entry name" value="Histidine kinase-like ATPase, C-terminal domain"/>
    <property type="match status" value="1"/>
</dbReference>
<sequence length="142" mass="14994">MTVPGRDTTADTVRTQPIVTSDDVVRARQLARTLAVECGLSLVEQTKLVTAASELARNTLVYGGGGRMDGEVVSRTAGRGVRLNFTDHGPGIPDTDLALRDGWSSGTGMGLGLSGARRLVDDFVLRTEVGEGTAVTVVKWTH</sequence>
<name>A0ABS5KNI0_9ACTN</name>
<reference evidence="2 3" key="1">
    <citation type="submission" date="2020-02" db="EMBL/GenBank/DDBJ databases">
        <title>Acidophilic actinobacteria isolated from forest soil.</title>
        <authorList>
            <person name="Golinska P."/>
        </authorList>
    </citation>
    <scope>NUCLEOTIDE SEQUENCE [LARGE SCALE GENOMIC DNA]</scope>
    <source>
        <strain evidence="2 3">NL8</strain>
    </source>
</reference>
<proteinExistence type="predicted"/>
<keyword evidence="3" id="KW-1185">Reference proteome</keyword>
<dbReference type="Proteomes" id="UP000730482">
    <property type="component" value="Unassembled WGS sequence"/>
</dbReference>
<comment type="caution">
    <text evidence="2">The sequence shown here is derived from an EMBL/GenBank/DDBJ whole genome shotgun (WGS) entry which is preliminary data.</text>
</comment>
<evidence type="ECO:0000313" key="2">
    <source>
        <dbReference type="EMBL" id="MBS2547603.1"/>
    </source>
</evidence>
<organism evidence="2 3">
    <name type="scientific">Catenulispora pinistramenti</name>
    <dbReference type="NCBI Taxonomy" id="2705254"/>
    <lineage>
        <taxon>Bacteria</taxon>
        <taxon>Bacillati</taxon>
        <taxon>Actinomycetota</taxon>
        <taxon>Actinomycetes</taxon>
        <taxon>Catenulisporales</taxon>
        <taxon>Catenulisporaceae</taxon>
        <taxon>Catenulispora</taxon>
    </lineage>
</organism>
<dbReference type="CDD" id="cd16934">
    <property type="entry name" value="HATPase_RsbT-like"/>
    <property type="match status" value="1"/>
</dbReference>
<dbReference type="Pfam" id="PF02518">
    <property type="entry name" value="HATPase_c"/>
    <property type="match status" value="1"/>
</dbReference>
<dbReference type="RefSeq" id="WP_212009187.1">
    <property type="nucleotide sequence ID" value="NZ_JAAFYZ010000031.1"/>
</dbReference>
<dbReference type="SUPFAM" id="SSF55874">
    <property type="entry name" value="ATPase domain of HSP90 chaperone/DNA topoisomerase II/histidine kinase"/>
    <property type="match status" value="1"/>
</dbReference>
<feature type="domain" description="Histidine kinase/HSP90-like ATPase" evidence="1">
    <location>
        <begin position="45"/>
        <end position="137"/>
    </location>
</feature>
<dbReference type="EMBL" id="JAAFYZ010000031">
    <property type="protein sequence ID" value="MBS2547603.1"/>
    <property type="molecule type" value="Genomic_DNA"/>
</dbReference>
<accession>A0ABS5KNI0</accession>
<evidence type="ECO:0000259" key="1">
    <source>
        <dbReference type="Pfam" id="PF02518"/>
    </source>
</evidence>
<dbReference type="InterPro" id="IPR003594">
    <property type="entry name" value="HATPase_dom"/>
</dbReference>
<protein>
    <submittedName>
        <fullName evidence="2">Anti-sigma regulatory factor</fullName>
    </submittedName>
</protein>
<dbReference type="InterPro" id="IPR036890">
    <property type="entry name" value="HATPase_C_sf"/>
</dbReference>
<evidence type="ECO:0000313" key="3">
    <source>
        <dbReference type="Proteomes" id="UP000730482"/>
    </source>
</evidence>